<name>A0A1I1DA86_9BACT</name>
<feature type="transmembrane region" description="Helical" evidence="1">
    <location>
        <begin position="78"/>
        <end position="94"/>
    </location>
</feature>
<feature type="transmembrane region" description="Helical" evidence="1">
    <location>
        <begin position="114"/>
        <end position="132"/>
    </location>
</feature>
<feature type="transmembrane region" description="Helical" evidence="1">
    <location>
        <begin position="12"/>
        <end position="31"/>
    </location>
</feature>
<reference evidence="2 3" key="1">
    <citation type="submission" date="2016-10" db="EMBL/GenBank/DDBJ databases">
        <authorList>
            <person name="de Groot N.N."/>
        </authorList>
    </citation>
    <scope>NUCLEOTIDE SEQUENCE [LARGE SCALE GENOMIC DNA]</scope>
    <source>
        <strain evidence="2 3">DSM 6793</strain>
    </source>
</reference>
<keyword evidence="1" id="KW-1133">Transmembrane helix</keyword>
<accession>A0A1I1DA86</accession>
<dbReference type="Proteomes" id="UP000199514">
    <property type="component" value="Unassembled WGS sequence"/>
</dbReference>
<evidence type="ECO:0000313" key="3">
    <source>
        <dbReference type="Proteomes" id="UP000199514"/>
    </source>
</evidence>
<feature type="transmembrane region" description="Helical" evidence="1">
    <location>
        <begin position="43"/>
        <end position="66"/>
    </location>
</feature>
<dbReference type="AlphaFoldDB" id="A0A1I1DA86"/>
<gene>
    <name evidence="2" type="ORF">SAMN05421780_10179</name>
</gene>
<keyword evidence="3" id="KW-1185">Reference proteome</keyword>
<evidence type="ECO:0000313" key="2">
    <source>
        <dbReference type="EMBL" id="SFB71851.1"/>
    </source>
</evidence>
<keyword evidence="1" id="KW-0812">Transmembrane</keyword>
<organism evidence="2 3">
    <name type="scientific">Flexibacter flexilis DSM 6793</name>
    <dbReference type="NCBI Taxonomy" id="927664"/>
    <lineage>
        <taxon>Bacteria</taxon>
        <taxon>Pseudomonadati</taxon>
        <taxon>Bacteroidota</taxon>
        <taxon>Cytophagia</taxon>
        <taxon>Cytophagales</taxon>
        <taxon>Flexibacteraceae</taxon>
        <taxon>Flexibacter</taxon>
    </lineage>
</organism>
<dbReference type="EMBL" id="FOLE01000001">
    <property type="protein sequence ID" value="SFB71851.1"/>
    <property type="molecule type" value="Genomic_DNA"/>
</dbReference>
<protein>
    <submittedName>
        <fullName evidence="2">Uncharacterized protein</fullName>
    </submittedName>
</protein>
<dbReference type="STRING" id="927664.SAMN05421780_10179"/>
<proteinExistence type="predicted"/>
<sequence length="140" mass="16531">MFRQILRLFLKMFILATTICFVFIAILIVIISCKSNNDNQDEYRALAITLFILFALLYNLQILTIFFNCFKFVRDRKFLRFLSFYGLPICTYLWESLIRLSGYGRFEISEMVVMNILHIPVLVAITIGYKNFEKINKVGE</sequence>
<dbReference type="PROSITE" id="PS51257">
    <property type="entry name" value="PROKAR_LIPOPROTEIN"/>
    <property type="match status" value="1"/>
</dbReference>
<evidence type="ECO:0000256" key="1">
    <source>
        <dbReference type="SAM" id="Phobius"/>
    </source>
</evidence>
<keyword evidence="1" id="KW-0472">Membrane</keyword>